<dbReference type="Proteomes" id="UP000838756">
    <property type="component" value="Unassembled WGS sequence"/>
</dbReference>
<keyword evidence="2" id="KW-1185">Reference proteome</keyword>
<comment type="caution">
    <text evidence="1">The sequence shown here is derived from an EMBL/GenBank/DDBJ whole genome shotgun (WGS) entry which is preliminary data.</text>
</comment>
<dbReference type="AlphaFoldDB" id="A0A8S4S960"/>
<protein>
    <submittedName>
        <fullName evidence="1">Jg15944 protein</fullName>
    </submittedName>
</protein>
<dbReference type="EMBL" id="CAKXAJ010025829">
    <property type="protein sequence ID" value="CAH2244465.1"/>
    <property type="molecule type" value="Genomic_DNA"/>
</dbReference>
<name>A0A8S4S960_9NEOP</name>
<evidence type="ECO:0000313" key="2">
    <source>
        <dbReference type="Proteomes" id="UP000838756"/>
    </source>
</evidence>
<proteinExistence type="predicted"/>
<evidence type="ECO:0000313" key="1">
    <source>
        <dbReference type="EMBL" id="CAH2244465.1"/>
    </source>
</evidence>
<organism evidence="1 2">
    <name type="scientific">Pararge aegeria aegeria</name>
    <dbReference type="NCBI Taxonomy" id="348720"/>
    <lineage>
        <taxon>Eukaryota</taxon>
        <taxon>Metazoa</taxon>
        <taxon>Ecdysozoa</taxon>
        <taxon>Arthropoda</taxon>
        <taxon>Hexapoda</taxon>
        <taxon>Insecta</taxon>
        <taxon>Pterygota</taxon>
        <taxon>Neoptera</taxon>
        <taxon>Endopterygota</taxon>
        <taxon>Lepidoptera</taxon>
        <taxon>Glossata</taxon>
        <taxon>Ditrysia</taxon>
        <taxon>Papilionoidea</taxon>
        <taxon>Nymphalidae</taxon>
        <taxon>Satyrinae</taxon>
        <taxon>Satyrini</taxon>
        <taxon>Parargina</taxon>
        <taxon>Pararge</taxon>
    </lineage>
</organism>
<reference evidence="1" key="1">
    <citation type="submission" date="2022-03" db="EMBL/GenBank/DDBJ databases">
        <authorList>
            <person name="Lindestad O."/>
        </authorList>
    </citation>
    <scope>NUCLEOTIDE SEQUENCE</scope>
</reference>
<accession>A0A8S4S960</accession>
<sequence>MTYGAETWTLTVDLIHKFKVAQRAMKRAMLGISLRDRNRHDEIRRKTKVTDIAQRISKLKAVGGSCLP</sequence>
<gene>
    <name evidence="1" type="primary">jg15944</name>
    <name evidence="1" type="ORF">PAEG_LOCUS20408</name>
</gene>
<dbReference type="OrthoDB" id="407509at2759"/>